<dbReference type="Ensembl" id="ENSMGAT00000006627.3">
    <property type="protein sequence ID" value="ENSMGAP00000005883.3"/>
    <property type="gene ID" value="ENSMGAG00000005925.3"/>
</dbReference>
<protein>
    <submittedName>
        <fullName evidence="2">Uncharacterized protein</fullName>
    </submittedName>
</protein>
<name>G1N2L0_MELGA</name>
<dbReference type="InterPro" id="IPR032747">
    <property type="entry name" value="NUFIP2"/>
</dbReference>
<feature type="region of interest" description="Disordered" evidence="1">
    <location>
        <begin position="560"/>
        <end position="595"/>
    </location>
</feature>
<feature type="region of interest" description="Disordered" evidence="1">
    <location>
        <begin position="361"/>
        <end position="397"/>
    </location>
</feature>
<dbReference type="GO" id="GO:0003723">
    <property type="term" value="F:RNA binding"/>
    <property type="evidence" value="ECO:0007669"/>
    <property type="project" value="InterPro"/>
</dbReference>
<feature type="compositionally biased region" description="Gly residues" evidence="1">
    <location>
        <begin position="279"/>
        <end position="288"/>
    </location>
</feature>
<dbReference type="Pfam" id="PF15293">
    <property type="entry name" value="NUFIP2"/>
    <property type="match status" value="1"/>
</dbReference>
<evidence type="ECO:0000313" key="3">
    <source>
        <dbReference type="Proteomes" id="UP000001645"/>
    </source>
</evidence>
<dbReference type="AlphaFoldDB" id="G1N2L0"/>
<organism evidence="2 3">
    <name type="scientific">Meleagris gallopavo</name>
    <name type="common">Wild turkey</name>
    <dbReference type="NCBI Taxonomy" id="9103"/>
    <lineage>
        <taxon>Eukaryota</taxon>
        <taxon>Metazoa</taxon>
        <taxon>Chordata</taxon>
        <taxon>Craniata</taxon>
        <taxon>Vertebrata</taxon>
        <taxon>Euteleostomi</taxon>
        <taxon>Archelosauria</taxon>
        <taxon>Archosauria</taxon>
        <taxon>Dinosauria</taxon>
        <taxon>Saurischia</taxon>
        <taxon>Theropoda</taxon>
        <taxon>Coelurosauria</taxon>
        <taxon>Aves</taxon>
        <taxon>Neognathae</taxon>
        <taxon>Galloanserae</taxon>
        <taxon>Galliformes</taxon>
        <taxon>Phasianidae</taxon>
        <taxon>Meleagridinae</taxon>
        <taxon>Meleagris</taxon>
    </lineage>
</organism>
<dbReference type="GeneTree" id="ENSGT00440000038328"/>
<feature type="compositionally biased region" description="Basic residues" evidence="1">
    <location>
        <begin position="216"/>
        <end position="225"/>
    </location>
</feature>
<dbReference type="PANTHER" id="PTHR28333">
    <property type="entry name" value="NUCLEAR FRAGILE X MENTAL RETARDATION-INTERACTING PROTEIN 2"/>
    <property type="match status" value="1"/>
</dbReference>
<accession>G1N2L0</accession>
<feature type="compositionally biased region" description="Polar residues" evidence="1">
    <location>
        <begin position="107"/>
        <end position="129"/>
    </location>
</feature>
<feature type="compositionally biased region" description="Basic and acidic residues" evidence="1">
    <location>
        <begin position="154"/>
        <end position="177"/>
    </location>
</feature>
<feature type="region of interest" description="Disordered" evidence="1">
    <location>
        <begin position="106"/>
        <end position="184"/>
    </location>
</feature>
<evidence type="ECO:0000256" key="1">
    <source>
        <dbReference type="SAM" id="MobiDB-lite"/>
    </source>
</evidence>
<reference evidence="2" key="3">
    <citation type="submission" date="2025-09" db="UniProtKB">
        <authorList>
            <consortium name="Ensembl"/>
        </authorList>
    </citation>
    <scope>IDENTIFICATION</scope>
</reference>
<dbReference type="Bgee" id="ENSMGAG00000005925">
    <property type="expression patterns" value="Expressed in pectoralis major and 17 other cell types or tissues"/>
</dbReference>
<keyword evidence="3" id="KW-1185">Reference proteome</keyword>
<dbReference type="HOGENOM" id="CLU_020745_0_0_1"/>
<dbReference type="GO" id="GO:0005654">
    <property type="term" value="C:nucleoplasm"/>
    <property type="evidence" value="ECO:0007669"/>
    <property type="project" value="TreeGrafter"/>
</dbReference>
<feature type="region of interest" description="Disordered" evidence="1">
    <location>
        <begin position="198"/>
        <end position="229"/>
    </location>
</feature>
<feature type="compositionally biased region" description="Basic and acidic residues" evidence="1">
    <location>
        <begin position="255"/>
        <end position="270"/>
    </location>
</feature>
<dbReference type="Proteomes" id="UP000001645">
    <property type="component" value="Chromosome 21"/>
</dbReference>
<reference evidence="2" key="2">
    <citation type="submission" date="2025-08" db="UniProtKB">
        <authorList>
            <consortium name="Ensembl"/>
        </authorList>
    </citation>
    <scope>IDENTIFICATION</scope>
</reference>
<feature type="region of interest" description="Disordered" evidence="1">
    <location>
        <begin position="255"/>
        <end position="344"/>
    </location>
</feature>
<dbReference type="GO" id="GO:0010494">
    <property type="term" value="C:cytoplasmic stress granule"/>
    <property type="evidence" value="ECO:0007669"/>
    <property type="project" value="TreeGrafter"/>
</dbReference>
<sequence>MQRCARLRQPLHRREGSRSAARSNVRTALPCGCLVGAVCPWGGGPNSIRALTVLRVGHVGFLQPFWAWAVLKPLQHEWKGTAKAHGYGELNGNAGDREVSLKALCSEETTSPTSRVPNGSQQLADTNVTPKPPVKGSSLGKAAIKPKNFVQKNSMDKKNEKPYDNKLREGQPADKQDGVSVPNGVVSGGAAYITNGYVGKGADNDGSGSESGYTTPKKRKGRRNSAKGCESLNLVQDKITQQEVGTPALKQELESFKPDYSEQKGNRIENTKPVWKYEAGGGGAGRGKPGLSDVQRKNSDAKPGISGKKFDDRPKGKHASSAASKEDSWTLFKPPPVFPVDNSSAKIVPKISYASKVKENLNKAAQTPSASSSSSSSSSAGEAQPPPSSRLSQVPMSAMKSVTSASFSNGPILAGTDGGVYPPGAQPLLASAAAAAVPPTPADAVPPDVGTAPAALEQKKSNLFIYPSNMQTVLLGMAQVDFPSQTNQQNLGDIFQNQWGLSFINEPSAGPETAVGKSADSQLMEVTFQGEYPAALVSQCAEIIPSGAEQPVFPKAYELDKRTNPSPALSTAPKPGTAGEGGGAALESHHAGELQKADAGSQGALVFLSKDYEVENPLASPTNNLLSSAKEQGYQRGLERKDSWGSFDLSAAVKYHTKGNGFTHDVIAFMEPLCSPFRLQ</sequence>
<dbReference type="InParanoid" id="G1N2L0"/>
<dbReference type="PANTHER" id="PTHR28333:SF2">
    <property type="entry name" value="FMR1-INTERACTING PROTEIN NUFIP2"/>
    <property type="match status" value="1"/>
</dbReference>
<feature type="compositionally biased region" description="Low complexity" evidence="1">
    <location>
        <begin position="364"/>
        <end position="383"/>
    </location>
</feature>
<evidence type="ECO:0000313" key="2">
    <source>
        <dbReference type="Ensembl" id="ENSMGAP00000005883.3"/>
    </source>
</evidence>
<proteinExistence type="predicted"/>
<reference evidence="2 3" key="1">
    <citation type="journal article" date="2010" name="PLoS Biol.">
        <title>Multi-platform next-generation sequencing of the domestic turkey (Meleagris gallopavo): genome assembly and analysis.</title>
        <authorList>
            <person name="Dalloul R.A."/>
            <person name="Long J.A."/>
            <person name="Zimin A.V."/>
            <person name="Aslam L."/>
            <person name="Beal K."/>
            <person name="Blomberg L.A."/>
            <person name="Bouffard P."/>
            <person name="Burt D.W."/>
            <person name="Crasta O."/>
            <person name="Crooijmans R.P."/>
            <person name="Cooper K."/>
            <person name="Coulombe R.A."/>
            <person name="De S."/>
            <person name="Delany M.E."/>
            <person name="Dodgson J.B."/>
            <person name="Dong J.J."/>
            <person name="Evans C."/>
            <person name="Frederickson K.M."/>
            <person name="Flicek P."/>
            <person name="Florea L."/>
            <person name="Folkerts O."/>
            <person name="Groenen M.A."/>
            <person name="Harkins T.T."/>
            <person name="Herrero J."/>
            <person name="Hoffmann S."/>
            <person name="Megens H.J."/>
            <person name="Jiang A."/>
            <person name="de Jong P."/>
            <person name="Kaiser P."/>
            <person name="Kim H."/>
            <person name="Kim K.W."/>
            <person name="Kim S."/>
            <person name="Langenberger D."/>
            <person name="Lee M.K."/>
            <person name="Lee T."/>
            <person name="Mane S."/>
            <person name="Marcais G."/>
            <person name="Marz M."/>
            <person name="McElroy A.P."/>
            <person name="Modise T."/>
            <person name="Nefedov M."/>
            <person name="Notredame C."/>
            <person name="Paton I.R."/>
            <person name="Payne W.S."/>
            <person name="Pertea G."/>
            <person name="Prickett D."/>
            <person name="Puiu D."/>
            <person name="Qioa D."/>
            <person name="Raineri E."/>
            <person name="Ruffier M."/>
            <person name="Salzberg S.L."/>
            <person name="Schatz M.C."/>
            <person name="Scheuring C."/>
            <person name="Schmidt C.J."/>
            <person name="Schroeder S."/>
            <person name="Searle S.M."/>
            <person name="Smith E.J."/>
            <person name="Smith J."/>
            <person name="Sonstegard T.S."/>
            <person name="Stadler P.F."/>
            <person name="Tafer H."/>
            <person name="Tu Z.J."/>
            <person name="Van Tassell C.P."/>
            <person name="Vilella A.J."/>
            <person name="Williams K.P."/>
            <person name="Yorke J.A."/>
            <person name="Zhang L."/>
            <person name="Zhang H.B."/>
            <person name="Zhang X."/>
            <person name="Zhang Y."/>
            <person name="Reed K.M."/>
        </authorList>
    </citation>
    <scope>NUCLEOTIDE SEQUENCE [LARGE SCALE GENOMIC DNA]</scope>
</reference>